<protein>
    <submittedName>
        <fullName evidence="1">Uncharacterized protein</fullName>
    </submittedName>
</protein>
<comment type="caution">
    <text evidence="1">The sequence shown here is derived from an EMBL/GenBank/DDBJ whole genome shotgun (WGS) entry which is preliminary data.</text>
</comment>
<dbReference type="RefSeq" id="WP_305991783.1">
    <property type="nucleotide sequence ID" value="NZ_JAVAMP010000003.1"/>
</dbReference>
<dbReference type="EMBL" id="JAVAMP010000003">
    <property type="protein sequence ID" value="MDP5274475.1"/>
    <property type="molecule type" value="Genomic_DNA"/>
</dbReference>
<keyword evidence="2" id="KW-1185">Reference proteome</keyword>
<evidence type="ECO:0000313" key="1">
    <source>
        <dbReference type="EMBL" id="MDP5274475.1"/>
    </source>
</evidence>
<organism evidence="1 2">
    <name type="scientific">Chengkuizengella axinellae</name>
    <dbReference type="NCBI Taxonomy" id="3064388"/>
    <lineage>
        <taxon>Bacteria</taxon>
        <taxon>Bacillati</taxon>
        <taxon>Bacillota</taxon>
        <taxon>Bacilli</taxon>
        <taxon>Bacillales</taxon>
        <taxon>Paenibacillaceae</taxon>
        <taxon>Chengkuizengella</taxon>
    </lineage>
</organism>
<accession>A0ABT9IYT5</accession>
<gene>
    <name evidence="1" type="ORF">Q5Y73_10170</name>
</gene>
<sequence length="67" mass="7423">MILEQIESRLKQSKYRIQFDGIGVRGEETGDITLFFFGPSVIRFELATNEKDTTGKVPIIGGCGVTD</sequence>
<evidence type="ECO:0000313" key="2">
    <source>
        <dbReference type="Proteomes" id="UP001231941"/>
    </source>
</evidence>
<reference evidence="1 2" key="1">
    <citation type="submission" date="2023-08" db="EMBL/GenBank/DDBJ databases">
        <authorList>
            <person name="Park J.-S."/>
        </authorList>
    </citation>
    <scope>NUCLEOTIDE SEQUENCE [LARGE SCALE GENOMIC DNA]</scope>
    <source>
        <strain evidence="1 2">2205SS18-9</strain>
    </source>
</reference>
<name>A0ABT9IYT5_9BACL</name>
<proteinExistence type="predicted"/>
<dbReference type="Proteomes" id="UP001231941">
    <property type="component" value="Unassembled WGS sequence"/>
</dbReference>